<dbReference type="GO" id="GO:0003700">
    <property type="term" value="F:DNA-binding transcription factor activity"/>
    <property type="evidence" value="ECO:0007669"/>
    <property type="project" value="TreeGrafter"/>
</dbReference>
<evidence type="ECO:0000313" key="7">
    <source>
        <dbReference type="Proteomes" id="UP000425960"/>
    </source>
</evidence>
<dbReference type="InterPro" id="IPR050707">
    <property type="entry name" value="HTH_MetabolicPath_Reg"/>
</dbReference>
<evidence type="ECO:0000256" key="1">
    <source>
        <dbReference type="ARBA" id="ARBA00023015"/>
    </source>
</evidence>
<sequence length="260" mass="29133">MSKENIHNRSLERALQILCSFTKERQALGLKEISLATALSKSTVYRLCVTLVQFDFLQYDEKKGKYSLGLKLFDLGGIVFSSFSLRKAADAHLTQLQESTGESVFLGVLRDDFLMYLDKRDSDDNPIRFRTDIGTVRQPYFGMMGQVLLSFLDETEVDRILKKRPLKPITGKSISTREDLHKRLDVIRTQGFAFEVGEVIDGVGGIAAPIFNYEGKVIAAVGIRFIHSSANEERAENLIELVGKTAKSISADLGYLKGKR</sequence>
<dbReference type="InterPro" id="IPR014757">
    <property type="entry name" value="Tscrpt_reg_IclR_C"/>
</dbReference>
<evidence type="ECO:0000256" key="3">
    <source>
        <dbReference type="ARBA" id="ARBA00023163"/>
    </source>
</evidence>
<dbReference type="InterPro" id="IPR036390">
    <property type="entry name" value="WH_DNA-bd_sf"/>
</dbReference>
<evidence type="ECO:0000313" key="6">
    <source>
        <dbReference type="EMBL" id="BBO85964.1"/>
    </source>
</evidence>
<dbReference type="GO" id="GO:0045892">
    <property type="term" value="P:negative regulation of DNA-templated transcription"/>
    <property type="evidence" value="ECO:0007669"/>
    <property type="project" value="TreeGrafter"/>
</dbReference>
<protein>
    <submittedName>
        <fullName evidence="6">IclR family transcriptional regulator</fullName>
    </submittedName>
</protein>
<dbReference type="Gene3D" id="3.30.450.40">
    <property type="match status" value="1"/>
</dbReference>
<feature type="domain" description="IclR-ED" evidence="5">
    <location>
        <begin position="71"/>
        <end position="255"/>
    </location>
</feature>
<dbReference type="Proteomes" id="UP000425960">
    <property type="component" value="Chromosome"/>
</dbReference>
<keyword evidence="3" id="KW-0804">Transcription</keyword>
<name>A0A5K8A0Q2_9BACT</name>
<reference evidence="6 7" key="1">
    <citation type="submission" date="2019-11" db="EMBL/GenBank/DDBJ databases">
        <title>Comparative genomics of hydrocarbon-degrading Desulfosarcina strains.</title>
        <authorList>
            <person name="Watanabe M."/>
            <person name="Kojima H."/>
            <person name="Fukui M."/>
        </authorList>
    </citation>
    <scope>NUCLEOTIDE SEQUENCE [LARGE SCALE GENOMIC DNA]</scope>
    <source>
        <strain evidence="6 7">28bB2T</strain>
    </source>
</reference>
<dbReference type="SUPFAM" id="SSF55781">
    <property type="entry name" value="GAF domain-like"/>
    <property type="match status" value="1"/>
</dbReference>
<dbReference type="KEGG" id="dov:DSCO28_65300"/>
<keyword evidence="1" id="KW-0805">Transcription regulation</keyword>
<dbReference type="Gene3D" id="1.10.10.10">
    <property type="entry name" value="Winged helix-like DNA-binding domain superfamily/Winged helix DNA-binding domain"/>
    <property type="match status" value="1"/>
</dbReference>
<dbReference type="SUPFAM" id="SSF46785">
    <property type="entry name" value="Winged helix' DNA-binding domain"/>
    <property type="match status" value="1"/>
</dbReference>
<accession>A0A5K8A0Q2</accession>
<organism evidence="6 7">
    <name type="scientific">Desulfosarcina ovata subsp. sediminis</name>
    <dbReference type="NCBI Taxonomy" id="885957"/>
    <lineage>
        <taxon>Bacteria</taxon>
        <taxon>Pseudomonadati</taxon>
        <taxon>Thermodesulfobacteriota</taxon>
        <taxon>Desulfobacteria</taxon>
        <taxon>Desulfobacterales</taxon>
        <taxon>Desulfosarcinaceae</taxon>
        <taxon>Desulfosarcina</taxon>
    </lineage>
</organism>
<evidence type="ECO:0000256" key="2">
    <source>
        <dbReference type="ARBA" id="ARBA00023125"/>
    </source>
</evidence>
<dbReference type="RefSeq" id="WP_155325415.1">
    <property type="nucleotide sequence ID" value="NZ_AP021876.1"/>
</dbReference>
<dbReference type="EMBL" id="AP021876">
    <property type="protein sequence ID" value="BBO85964.1"/>
    <property type="molecule type" value="Genomic_DNA"/>
</dbReference>
<evidence type="ECO:0000259" key="5">
    <source>
        <dbReference type="PROSITE" id="PS51078"/>
    </source>
</evidence>
<dbReference type="InterPro" id="IPR036388">
    <property type="entry name" value="WH-like_DNA-bd_sf"/>
</dbReference>
<dbReference type="PANTHER" id="PTHR30136:SF24">
    <property type="entry name" value="HTH-TYPE TRANSCRIPTIONAL REPRESSOR ALLR"/>
    <property type="match status" value="1"/>
</dbReference>
<dbReference type="InterPro" id="IPR005471">
    <property type="entry name" value="Tscrpt_reg_IclR_N"/>
</dbReference>
<proteinExistence type="predicted"/>
<evidence type="ECO:0000259" key="4">
    <source>
        <dbReference type="PROSITE" id="PS51077"/>
    </source>
</evidence>
<dbReference type="PANTHER" id="PTHR30136">
    <property type="entry name" value="HELIX-TURN-HELIX TRANSCRIPTIONAL REGULATOR, ICLR FAMILY"/>
    <property type="match status" value="1"/>
</dbReference>
<dbReference type="PROSITE" id="PS51078">
    <property type="entry name" value="ICLR_ED"/>
    <property type="match status" value="1"/>
</dbReference>
<gene>
    <name evidence="6" type="ORF">DSCO28_65300</name>
</gene>
<dbReference type="AlphaFoldDB" id="A0A5K8A0Q2"/>
<feature type="domain" description="HTH iclR-type" evidence="4">
    <location>
        <begin position="8"/>
        <end position="70"/>
    </location>
</feature>
<keyword evidence="2" id="KW-0238">DNA-binding</keyword>
<dbReference type="GO" id="GO:0003677">
    <property type="term" value="F:DNA binding"/>
    <property type="evidence" value="ECO:0007669"/>
    <property type="project" value="UniProtKB-KW"/>
</dbReference>
<dbReference type="InterPro" id="IPR029016">
    <property type="entry name" value="GAF-like_dom_sf"/>
</dbReference>
<dbReference type="Pfam" id="PF09339">
    <property type="entry name" value="HTH_IclR"/>
    <property type="match status" value="1"/>
</dbReference>
<dbReference type="Pfam" id="PF01614">
    <property type="entry name" value="IclR_C"/>
    <property type="match status" value="1"/>
</dbReference>
<dbReference type="PROSITE" id="PS51077">
    <property type="entry name" value="HTH_ICLR"/>
    <property type="match status" value="1"/>
</dbReference>
<dbReference type="SMART" id="SM00346">
    <property type="entry name" value="HTH_ICLR"/>
    <property type="match status" value="1"/>
</dbReference>